<dbReference type="KEGG" id="oat:OAN307_c45330"/>
<proteinExistence type="predicted"/>
<gene>
    <name evidence="1" type="ORF">OAN307_c45330</name>
</gene>
<dbReference type="EMBL" id="CP003740">
    <property type="protein sequence ID" value="AGI69890.1"/>
    <property type="molecule type" value="Genomic_DNA"/>
</dbReference>
<accession>M9RJ90</accession>
<sequence>MRQAERRIGVAGWLCCTNHLMADLCNKASWTHLSSIQSPTPKSDETCGRVKPLLIAMRTASRRNLSVYPVAIPFLIHRKHCLKETGTKTAQNHAYVKSELALFCST</sequence>
<evidence type="ECO:0000313" key="1">
    <source>
        <dbReference type="EMBL" id="AGI69890.1"/>
    </source>
</evidence>
<dbReference type="HOGENOM" id="CLU_2220486_0_0_5"/>
<name>M9RJ90_9RHOB</name>
<protein>
    <submittedName>
        <fullName evidence="1">Uncharacterized protein</fullName>
    </submittedName>
</protein>
<dbReference type="STRING" id="391626.OAN307_c45330"/>
<evidence type="ECO:0000313" key="2">
    <source>
        <dbReference type="Proteomes" id="UP000005307"/>
    </source>
</evidence>
<reference evidence="1 2" key="1">
    <citation type="journal article" date="2013" name="PLoS ONE">
        <title>Poles Apart: Arctic and Antarctic Octadecabacter strains Share High Genome Plasticity and a New Type of Xanthorhodopsin.</title>
        <authorList>
            <person name="Vollmers J."/>
            <person name="Voget S."/>
            <person name="Dietrich S."/>
            <person name="Gollnow K."/>
            <person name="Smits M."/>
            <person name="Meyer K."/>
            <person name="Brinkhoff T."/>
            <person name="Simon M."/>
            <person name="Daniel R."/>
        </authorList>
    </citation>
    <scope>NUCLEOTIDE SEQUENCE [LARGE SCALE GENOMIC DNA]</scope>
    <source>
        <strain evidence="1 2">307</strain>
    </source>
</reference>
<dbReference type="Proteomes" id="UP000005307">
    <property type="component" value="Chromosome"/>
</dbReference>
<keyword evidence="2" id="KW-1185">Reference proteome</keyword>
<organism evidence="1 2">
    <name type="scientific">Octadecabacter antarcticus 307</name>
    <dbReference type="NCBI Taxonomy" id="391626"/>
    <lineage>
        <taxon>Bacteria</taxon>
        <taxon>Pseudomonadati</taxon>
        <taxon>Pseudomonadota</taxon>
        <taxon>Alphaproteobacteria</taxon>
        <taxon>Rhodobacterales</taxon>
        <taxon>Roseobacteraceae</taxon>
        <taxon>Octadecabacter</taxon>
    </lineage>
</organism>
<dbReference type="AlphaFoldDB" id="M9RJ90"/>